<proteinExistence type="predicted"/>
<sequence length="114" mass="11923">MLLFRDGTYAAEPMVTVLPASDAGAVLWSKGRRVPILPLLGAGDASAQPTVPADRITIRRGDKGPVVAEWQRIIGVYADGDFGSKTEAVTMAFQKARGLVPDGIVGSKTWGAAA</sequence>
<dbReference type="EMBL" id="CP081869">
    <property type="protein sequence ID" value="QZO02080.1"/>
    <property type="molecule type" value="Genomic_DNA"/>
</dbReference>
<dbReference type="Pfam" id="PF01471">
    <property type="entry name" value="PG_binding_1"/>
    <property type="match status" value="1"/>
</dbReference>
<evidence type="ECO:0000313" key="3">
    <source>
        <dbReference type="Proteomes" id="UP000825701"/>
    </source>
</evidence>
<protein>
    <submittedName>
        <fullName evidence="2">Peptidoglycan-binding protein</fullName>
    </submittedName>
</protein>
<gene>
    <name evidence="2" type="ORF">K6K41_12885</name>
</gene>
<dbReference type="KEGG" id="cmet:K6K41_12885"/>
<dbReference type="SUPFAM" id="SSF47090">
    <property type="entry name" value="PGBD-like"/>
    <property type="match status" value="1"/>
</dbReference>
<dbReference type="InterPro" id="IPR036365">
    <property type="entry name" value="PGBD-like_sf"/>
</dbReference>
<evidence type="ECO:0000313" key="2">
    <source>
        <dbReference type="EMBL" id="QZO02080.1"/>
    </source>
</evidence>
<evidence type="ECO:0000259" key="1">
    <source>
        <dbReference type="Pfam" id="PF01471"/>
    </source>
</evidence>
<organism evidence="2 3">
    <name type="scientific">Chenggangzhangella methanolivorans</name>
    <dbReference type="NCBI Taxonomy" id="1437009"/>
    <lineage>
        <taxon>Bacteria</taxon>
        <taxon>Pseudomonadati</taxon>
        <taxon>Pseudomonadota</taxon>
        <taxon>Alphaproteobacteria</taxon>
        <taxon>Hyphomicrobiales</taxon>
        <taxon>Methylopilaceae</taxon>
        <taxon>Chenggangzhangella</taxon>
    </lineage>
</organism>
<dbReference type="InterPro" id="IPR036366">
    <property type="entry name" value="PGBDSf"/>
</dbReference>
<dbReference type="Gene3D" id="1.10.101.10">
    <property type="entry name" value="PGBD-like superfamily/PGBD"/>
    <property type="match status" value="1"/>
</dbReference>
<dbReference type="AlphaFoldDB" id="A0A9E6RD08"/>
<dbReference type="RefSeq" id="WP_261405463.1">
    <property type="nucleotide sequence ID" value="NZ_CP081869.1"/>
</dbReference>
<reference evidence="2" key="1">
    <citation type="submission" date="2021-08" db="EMBL/GenBank/DDBJ databases">
        <authorList>
            <person name="Zhang H."/>
            <person name="Xu M."/>
            <person name="Yu Z."/>
            <person name="Yang L."/>
            <person name="Cai Y."/>
        </authorList>
    </citation>
    <scope>NUCLEOTIDE SEQUENCE</scope>
    <source>
        <strain evidence="2">CHL1</strain>
    </source>
</reference>
<dbReference type="InterPro" id="IPR002477">
    <property type="entry name" value="Peptidoglycan-bd-like"/>
</dbReference>
<dbReference type="Proteomes" id="UP000825701">
    <property type="component" value="Chromosome"/>
</dbReference>
<name>A0A9E6RD08_9HYPH</name>
<keyword evidence="3" id="KW-1185">Reference proteome</keyword>
<feature type="domain" description="Peptidoglycan binding-like" evidence="1">
    <location>
        <begin position="78"/>
        <end position="112"/>
    </location>
</feature>
<accession>A0A9E6RD08</accession>